<evidence type="ECO:0000259" key="1">
    <source>
        <dbReference type="SMART" id="SM01043"/>
    </source>
</evidence>
<dbReference type="Proteomes" id="UP001404104">
    <property type="component" value="Unassembled WGS sequence"/>
</dbReference>
<protein>
    <submittedName>
        <fullName evidence="2">Bacterial transcriptional activator domain-containing protein</fullName>
    </submittedName>
</protein>
<dbReference type="EMBL" id="JBDIMF010000002">
    <property type="protein sequence ID" value="MEN2786464.1"/>
    <property type="molecule type" value="Genomic_DNA"/>
</dbReference>
<comment type="caution">
    <text evidence="2">The sequence shown here is derived from an EMBL/GenBank/DDBJ whole genome shotgun (WGS) entry which is preliminary data.</text>
</comment>
<evidence type="ECO:0000313" key="2">
    <source>
        <dbReference type="EMBL" id="MEN2786464.1"/>
    </source>
</evidence>
<feature type="domain" description="Bacterial transcriptional activator" evidence="1">
    <location>
        <begin position="69"/>
        <end position="213"/>
    </location>
</feature>
<dbReference type="SMART" id="SM01043">
    <property type="entry name" value="BTAD"/>
    <property type="match status" value="1"/>
</dbReference>
<name>A0ABU9XRK1_9SPHN</name>
<dbReference type="Pfam" id="PF03704">
    <property type="entry name" value="BTAD"/>
    <property type="match status" value="1"/>
</dbReference>
<evidence type="ECO:0000313" key="3">
    <source>
        <dbReference type="Proteomes" id="UP001404104"/>
    </source>
</evidence>
<sequence>MIGFLTTRPRLEAPRETIANALWPGRDEDSARHCLATTLWRAKSVLDADAFITTNAELIALRIKGSCWIDALAFDRRVRTALRARTMRHEQHLRLKLARALDDYGGDFLPLVDSEWALYERERLHCLRLDGLYALAMMSAHSNDWARAMGTARTLCALEPLREDAHRLLMTAYAQTGNRALALKQFRTCAAVLQAELAVDPMEETAHLYRQILGHRAAGPAVPARPAGRVALVSARDAVRDALGMIEKALADHP</sequence>
<reference evidence="2 3" key="1">
    <citation type="submission" date="2024-05" db="EMBL/GenBank/DDBJ databases">
        <authorList>
            <person name="Liu Q."/>
            <person name="Xin Y.-H."/>
        </authorList>
    </citation>
    <scope>NUCLEOTIDE SEQUENCE [LARGE SCALE GENOMIC DNA]</scope>
    <source>
        <strain evidence="2 3">CGMCC 1.15349</strain>
    </source>
</reference>
<dbReference type="Gene3D" id="1.25.40.10">
    <property type="entry name" value="Tetratricopeptide repeat domain"/>
    <property type="match status" value="1"/>
</dbReference>
<dbReference type="InterPro" id="IPR051677">
    <property type="entry name" value="AfsR-DnrI-RedD_regulator"/>
</dbReference>
<dbReference type="RefSeq" id="WP_345864250.1">
    <property type="nucleotide sequence ID" value="NZ_JBDIMF010000002.1"/>
</dbReference>
<dbReference type="InterPro" id="IPR005158">
    <property type="entry name" value="BTAD"/>
</dbReference>
<dbReference type="PANTHER" id="PTHR35807">
    <property type="entry name" value="TRANSCRIPTIONAL REGULATOR REDD-RELATED"/>
    <property type="match status" value="1"/>
</dbReference>
<proteinExistence type="predicted"/>
<accession>A0ABU9XRK1</accession>
<dbReference type="InterPro" id="IPR011990">
    <property type="entry name" value="TPR-like_helical_dom_sf"/>
</dbReference>
<gene>
    <name evidence="2" type="ORF">ABC969_08540</name>
</gene>
<organism evidence="2 3">
    <name type="scientific">Sphingomonas qilianensis</name>
    <dbReference type="NCBI Taxonomy" id="1736690"/>
    <lineage>
        <taxon>Bacteria</taxon>
        <taxon>Pseudomonadati</taxon>
        <taxon>Pseudomonadota</taxon>
        <taxon>Alphaproteobacteria</taxon>
        <taxon>Sphingomonadales</taxon>
        <taxon>Sphingomonadaceae</taxon>
        <taxon>Sphingomonas</taxon>
    </lineage>
</organism>
<keyword evidence="3" id="KW-1185">Reference proteome</keyword>
<dbReference type="SUPFAM" id="SSF48452">
    <property type="entry name" value="TPR-like"/>
    <property type="match status" value="1"/>
</dbReference>